<accession>A0A444XSM0</accession>
<keyword evidence="3" id="KW-1185">Reference proteome</keyword>
<organism evidence="2 3">
    <name type="scientific">Arachis hypogaea</name>
    <name type="common">Peanut</name>
    <dbReference type="NCBI Taxonomy" id="3818"/>
    <lineage>
        <taxon>Eukaryota</taxon>
        <taxon>Viridiplantae</taxon>
        <taxon>Streptophyta</taxon>
        <taxon>Embryophyta</taxon>
        <taxon>Tracheophyta</taxon>
        <taxon>Spermatophyta</taxon>
        <taxon>Magnoliopsida</taxon>
        <taxon>eudicotyledons</taxon>
        <taxon>Gunneridae</taxon>
        <taxon>Pentapetalae</taxon>
        <taxon>rosids</taxon>
        <taxon>fabids</taxon>
        <taxon>Fabales</taxon>
        <taxon>Fabaceae</taxon>
        <taxon>Papilionoideae</taxon>
        <taxon>50 kb inversion clade</taxon>
        <taxon>dalbergioids sensu lato</taxon>
        <taxon>Dalbergieae</taxon>
        <taxon>Pterocarpus clade</taxon>
        <taxon>Arachis</taxon>
    </lineage>
</organism>
<comment type="caution">
    <text evidence="2">The sequence shown here is derived from an EMBL/GenBank/DDBJ whole genome shotgun (WGS) entry which is preliminary data.</text>
</comment>
<feature type="transmembrane region" description="Helical" evidence="1">
    <location>
        <begin position="114"/>
        <end position="136"/>
    </location>
</feature>
<dbReference type="EMBL" id="SDMP01000019">
    <property type="protein sequence ID" value="RYQ92702.1"/>
    <property type="molecule type" value="Genomic_DNA"/>
</dbReference>
<name>A0A444XSM0_ARAHY</name>
<evidence type="ECO:0008006" key="4">
    <source>
        <dbReference type="Google" id="ProtNLM"/>
    </source>
</evidence>
<keyword evidence="1" id="KW-1133">Transmembrane helix</keyword>
<keyword evidence="1" id="KW-0812">Transmembrane</keyword>
<gene>
    <name evidence="2" type="ORF">Ahy_B09g098916</name>
</gene>
<dbReference type="AlphaFoldDB" id="A0A444XSM0"/>
<dbReference type="Proteomes" id="UP000289738">
    <property type="component" value="Chromosome B09"/>
</dbReference>
<sequence>MFSLNSHHVCIDYISSSNESRRVDTIKPCQVFPIFHLHQNRASSFNPHYWPFCSFFRSTNHSAVTKKLYYHDYDYLAGLVMSLIGSSLTMLVTLILPCACFLRILRGKVTRFQSVLCITIISIGVVCAVFGTYSALAEIVKSLSG</sequence>
<reference evidence="2 3" key="1">
    <citation type="submission" date="2019-01" db="EMBL/GenBank/DDBJ databases">
        <title>Sequencing of cultivated peanut Arachis hypogaea provides insights into genome evolution and oil improvement.</title>
        <authorList>
            <person name="Chen X."/>
        </authorList>
    </citation>
    <scope>NUCLEOTIDE SEQUENCE [LARGE SCALE GENOMIC DNA]</scope>
    <source>
        <strain evidence="3">cv. Fuhuasheng</strain>
        <tissue evidence="2">Leaves</tissue>
    </source>
</reference>
<proteinExistence type="predicted"/>
<evidence type="ECO:0000256" key="1">
    <source>
        <dbReference type="SAM" id="Phobius"/>
    </source>
</evidence>
<evidence type="ECO:0000313" key="2">
    <source>
        <dbReference type="EMBL" id="RYQ92702.1"/>
    </source>
</evidence>
<protein>
    <recommendedName>
        <fullName evidence="4">Amino acid transporter transmembrane domain-containing protein</fullName>
    </recommendedName>
</protein>
<feature type="transmembrane region" description="Helical" evidence="1">
    <location>
        <begin position="75"/>
        <end position="102"/>
    </location>
</feature>
<keyword evidence="1" id="KW-0472">Membrane</keyword>
<evidence type="ECO:0000313" key="3">
    <source>
        <dbReference type="Proteomes" id="UP000289738"/>
    </source>
</evidence>